<sequence>MRLVINVKTPTFVLSGGRLSIGLDAVASGGRLYVIDLTKLPIEQLVNVKSMDYGQLLNALMNTMSKAPERYSVRSYAIVTNCGGVEVLDHSPEGIPPSEVKGLIRTAYLYWLLARDAQLRESFTRAVSEKLAERPRLNMVSPEAEDDVLTVVMERIHGEERLKAPYRLFKDLAVRQLTKPRPDDYGVYCIHDREDKYRVMAIGLRPGVRLEYEVAIRHPPVTEDVKARLLNYDDIVNAIKEFSREVSSFEGRRGLKVPECGGGVPVRVGFGASRRWKTVINLLEKYSPDLVSRITDYVSSRLNRPWGDATVRLAGNEPIGWVCIEVRQGE</sequence>
<reference evidence="2" key="2">
    <citation type="journal article" date="2010" name="Stand. Genomic Sci.">
        <title>Complete genome sequence of Vulcanisaeta distributa type strain (IC-017T).</title>
        <authorList>
            <person name="Mavromatis K."/>
            <person name="Sikorski J."/>
            <person name="Pabst E."/>
            <person name="Teshima H."/>
            <person name="Lapidus A."/>
            <person name="Lucas S."/>
            <person name="Nolan M."/>
            <person name="Glavina Del Rio T."/>
            <person name="Cheng J."/>
            <person name="Bruce D."/>
            <person name="Goodwin L."/>
            <person name="Pitluck S."/>
            <person name="Liolios K."/>
            <person name="Ivanova N."/>
            <person name="Mikhailova N."/>
            <person name="Pati A."/>
            <person name="Chen A."/>
            <person name="Palaniappan K."/>
            <person name="Land M."/>
            <person name="Hauser L."/>
            <person name="Chang Y."/>
            <person name="Jeffries C."/>
            <person name="Rohde M."/>
            <person name="Spring S."/>
            <person name="Goker M."/>
            <person name="Wirth R."/>
            <person name="Woyke T."/>
            <person name="Bristow J."/>
            <person name="Eisen J."/>
            <person name="Markowitz V."/>
            <person name="Hugenholtz P."/>
            <person name="Klenk H."/>
            <person name="Kyrpides N."/>
        </authorList>
    </citation>
    <scope>NUCLEOTIDE SEQUENCE [LARGE SCALE GENOMIC DNA]</scope>
    <source>
        <strain evidence="2">DSM 14429 / JCM 11212 / NBRC 100878 / IC-017</strain>
    </source>
</reference>
<dbReference type="EMBL" id="CP002100">
    <property type="protein sequence ID" value="ADN50538.1"/>
    <property type="molecule type" value="Genomic_DNA"/>
</dbReference>
<dbReference type="RefSeq" id="WP_013336263.1">
    <property type="nucleotide sequence ID" value="NC_014537.1"/>
</dbReference>
<protein>
    <submittedName>
        <fullName evidence="1">CRISPR-associated RAMP Csm5 family protein</fullName>
    </submittedName>
</protein>
<dbReference type="STRING" id="572478.Vdis_1151"/>
<keyword evidence="2" id="KW-1185">Reference proteome</keyword>
<evidence type="ECO:0000313" key="2">
    <source>
        <dbReference type="Proteomes" id="UP000006681"/>
    </source>
</evidence>
<gene>
    <name evidence="1" type="ordered locus">Vdis_1151</name>
</gene>
<dbReference type="GeneID" id="9752083"/>
<organism evidence="1 2">
    <name type="scientific">Vulcanisaeta distributa (strain DSM 14429 / JCM 11212 / NBRC 100878 / IC-017)</name>
    <dbReference type="NCBI Taxonomy" id="572478"/>
    <lineage>
        <taxon>Archaea</taxon>
        <taxon>Thermoproteota</taxon>
        <taxon>Thermoprotei</taxon>
        <taxon>Thermoproteales</taxon>
        <taxon>Thermoproteaceae</taxon>
        <taxon>Vulcanisaeta</taxon>
    </lineage>
</organism>
<dbReference type="OrthoDB" id="27948at2157"/>
<dbReference type="eggNOG" id="arCOG03719">
    <property type="taxonomic scope" value="Archaea"/>
</dbReference>
<accession>E1QQW8</accession>
<name>E1QQW8_VULDI</name>
<dbReference type="AlphaFoldDB" id="E1QQW8"/>
<proteinExistence type="predicted"/>
<dbReference type="HOGENOM" id="CLU_896074_0_0_2"/>
<reference evidence="1 2" key="1">
    <citation type="journal article" date="2010" name="Stand. Genomic Sci.">
        <title>Complete genome sequence of Vulcanisaeta distributa type strain (IC-017).</title>
        <authorList>
            <person name="Mavromatis K."/>
            <person name="Sikorski J."/>
            <person name="Pabst E."/>
            <person name="Teshima H."/>
            <person name="Lapidus A."/>
            <person name="Lucas S."/>
            <person name="Nolan M."/>
            <person name="Glavina Del Rio T."/>
            <person name="Cheng J.F."/>
            <person name="Bruce D."/>
            <person name="Goodwin L."/>
            <person name="Pitluck S."/>
            <person name="Liolios K."/>
            <person name="Ivanova N."/>
            <person name="Mikhailova N."/>
            <person name="Pati A."/>
            <person name="Chen A."/>
            <person name="Palaniappan K."/>
            <person name="Land M."/>
            <person name="Hauser L."/>
            <person name="Chang Y.J."/>
            <person name="Jeffries C.D."/>
            <person name="Rohde M."/>
            <person name="Spring S."/>
            <person name="Goker M."/>
            <person name="Wirth R."/>
            <person name="Woyke T."/>
            <person name="Bristow J."/>
            <person name="Eisen J.A."/>
            <person name="Markowitz V."/>
            <person name="Hugenholtz P."/>
            <person name="Klenk H.P."/>
            <person name="Kyrpides N.C."/>
        </authorList>
    </citation>
    <scope>NUCLEOTIDE SEQUENCE [LARGE SCALE GENOMIC DNA]</scope>
    <source>
        <strain evidence="2">DSM 14429 / JCM 11212 / NBRC 100878 / IC-017</strain>
    </source>
</reference>
<evidence type="ECO:0000313" key="1">
    <source>
        <dbReference type="EMBL" id="ADN50538.1"/>
    </source>
</evidence>
<dbReference type="Proteomes" id="UP000006681">
    <property type="component" value="Chromosome"/>
</dbReference>
<dbReference type="KEGG" id="vdi:Vdis_1151"/>